<dbReference type="Pfam" id="PF13202">
    <property type="entry name" value="EF-hand_5"/>
    <property type="match status" value="5"/>
</dbReference>
<feature type="compositionally biased region" description="Basic and acidic residues" evidence="3">
    <location>
        <begin position="173"/>
        <end position="189"/>
    </location>
</feature>
<dbReference type="InterPro" id="IPR002048">
    <property type="entry name" value="EF_hand_dom"/>
</dbReference>
<keyword evidence="2" id="KW-0677">Repeat</keyword>
<feature type="region of interest" description="Disordered" evidence="3">
    <location>
        <begin position="57"/>
        <end position="98"/>
    </location>
</feature>
<dbReference type="SUPFAM" id="SSF47473">
    <property type="entry name" value="EF-hand"/>
    <property type="match status" value="2"/>
</dbReference>
<dbReference type="GeneID" id="81471272"/>
<keyword evidence="1" id="KW-0479">Metal-binding</keyword>
<dbReference type="Proteomes" id="UP000515838">
    <property type="component" value="Chromosome"/>
</dbReference>
<reference evidence="6 7" key="1">
    <citation type="submission" date="2020-08" db="EMBL/GenBank/DDBJ databases">
        <title>Streptomycin Non-resistant strain, P. mexicana.</title>
        <authorList>
            <person name="Ganesh-Kumar S."/>
            <person name="Zhe T."/>
            <person name="Yu Z."/>
            <person name="Min Y."/>
        </authorList>
    </citation>
    <scope>NUCLEOTIDE SEQUENCE [LARGE SCALE GENOMIC DNA]</scope>
    <source>
        <strain evidence="6 7">GTZY2</strain>
    </source>
</reference>
<organism evidence="6 7">
    <name type="scientific">Pseudoxanthomonas mexicana</name>
    <dbReference type="NCBI Taxonomy" id="128785"/>
    <lineage>
        <taxon>Bacteria</taxon>
        <taxon>Pseudomonadati</taxon>
        <taxon>Pseudomonadota</taxon>
        <taxon>Gammaproteobacteria</taxon>
        <taxon>Lysobacterales</taxon>
        <taxon>Lysobacteraceae</taxon>
        <taxon>Pseudoxanthomonas</taxon>
    </lineage>
</organism>
<feature type="domain" description="EF-hand" evidence="5">
    <location>
        <begin position="143"/>
        <end position="178"/>
    </location>
</feature>
<dbReference type="AlphaFoldDB" id="A0A7G9T853"/>
<dbReference type="PANTHER" id="PTHR10827">
    <property type="entry name" value="RETICULOCALBIN"/>
    <property type="match status" value="1"/>
</dbReference>
<dbReference type="Gene3D" id="1.10.238.10">
    <property type="entry name" value="EF-hand"/>
    <property type="match status" value="3"/>
</dbReference>
<evidence type="ECO:0000259" key="5">
    <source>
        <dbReference type="PROSITE" id="PS50222"/>
    </source>
</evidence>
<feature type="region of interest" description="Disordered" evidence="3">
    <location>
        <begin position="173"/>
        <end position="240"/>
    </location>
</feature>
<dbReference type="RefSeq" id="WP_187572114.1">
    <property type="nucleotide sequence ID" value="NZ_CP060731.1"/>
</dbReference>
<dbReference type="GO" id="GO:0005509">
    <property type="term" value="F:calcium ion binding"/>
    <property type="evidence" value="ECO:0007669"/>
    <property type="project" value="InterPro"/>
</dbReference>
<accession>A0A7G9T853</accession>
<feature type="compositionally biased region" description="Basic and acidic residues" evidence="3">
    <location>
        <begin position="196"/>
        <end position="233"/>
    </location>
</feature>
<feature type="chain" id="PRO_5028910956" evidence="4">
    <location>
        <begin position="23"/>
        <end position="240"/>
    </location>
</feature>
<dbReference type="PROSITE" id="PS00018">
    <property type="entry name" value="EF_HAND_1"/>
    <property type="match status" value="2"/>
</dbReference>
<sequence>MNRKTLLFVAVLAALGAGSALAATQAGGAHKPTRASLDANNDGVIDKAEAAAHPRLAERFADLDKNGDGKLSAEERPQRKGMRGPGRHGGGERGGIAFRKLDADGDGKVSRAEAAADPSFAQRFDTLDANKDGAIDRVDRELRGKQHRDAWFAKADADKDGKLTRAEIDQAHAARRAEAGQRRQARMDARFATADANKDGRLSRNEVKDSRLASRFDALDANKDGSLSRDELAAGKPAHR</sequence>
<evidence type="ECO:0000256" key="4">
    <source>
        <dbReference type="SAM" id="SignalP"/>
    </source>
</evidence>
<gene>
    <name evidence="6" type="ORF">IAE60_09850</name>
</gene>
<proteinExistence type="predicted"/>
<evidence type="ECO:0000256" key="3">
    <source>
        <dbReference type="SAM" id="MobiDB-lite"/>
    </source>
</evidence>
<dbReference type="PANTHER" id="PTHR10827:SF98">
    <property type="entry name" value="45 KDA CALCIUM-BINDING PROTEIN"/>
    <property type="match status" value="1"/>
</dbReference>
<dbReference type="EMBL" id="CP060731">
    <property type="protein sequence ID" value="QNN76278.1"/>
    <property type="molecule type" value="Genomic_DNA"/>
</dbReference>
<keyword evidence="4" id="KW-0732">Signal</keyword>
<dbReference type="Pfam" id="PF13499">
    <property type="entry name" value="EF-hand_7"/>
    <property type="match status" value="1"/>
</dbReference>
<feature type="domain" description="EF-hand" evidence="5">
    <location>
        <begin position="207"/>
        <end position="240"/>
    </location>
</feature>
<dbReference type="InterPro" id="IPR018247">
    <property type="entry name" value="EF_Hand_1_Ca_BS"/>
</dbReference>
<evidence type="ECO:0000313" key="6">
    <source>
        <dbReference type="EMBL" id="QNN76278.1"/>
    </source>
</evidence>
<evidence type="ECO:0000256" key="2">
    <source>
        <dbReference type="ARBA" id="ARBA00022737"/>
    </source>
</evidence>
<name>A0A7G9T853_PSEMX</name>
<evidence type="ECO:0000256" key="1">
    <source>
        <dbReference type="ARBA" id="ARBA00022723"/>
    </source>
</evidence>
<dbReference type="PROSITE" id="PS50222">
    <property type="entry name" value="EF_HAND_2"/>
    <property type="match status" value="2"/>
</dbReference>
<feature type="signal peptide" evidence="4">
    <location>
        <begin position="1"/>
        <end position="22"/>
    </location>
</feature>
<feature type="compositionally biased region" description="Basic and acidic residues" evidence="3">
    <location>
        <begin position="57"/>
        <end position="78"/>
    </location>
</feature>
<protein>
    <submittedName>
        <fullName evidence="6">Calcium-binding protein</fullName>
    </submittedName>
</protein>
<dbReference type="InterPro" id="IPR011992">
    <property type="entry name" value="EF-hand-dom_pair"/>
</dbReference>
<evidence type="ECO:0000313" key="7">
    <source>
        <dbReference type="Proteomes" id="UP000515838"/>
    </source>
</evidence>